<name>E9HH43_DAPPU</name>
<dbReference type="KEGG" id="dpx:DAPPUDRAFT_259342"/>
<dbReference type="eggNOG" id="ENOG502S8C3">
    <property type="taxonomic scope" value="Eukaryota"/>
</dbReference>
<dbReference type="OrthoDB" id="6359493at2759"/>
<proteinExistence type="predicted"/>
<sequence length="112" mass="11618">MQVIAVLLVCLAAANAFYVPATTFVRAPAHDSAIIKSDRLGGNFAYSTVEGHAYAAVTPVVQRVLTPVGVSHHAVPTPYFGYPAYGYSGYPYGSFVAPAAVDAKAGESVLVA</sequence>
<keyword evidence="1" id="KW-0732">Signal</keyword>
<protein>
    <submittedName>
        <fullName evidence="2">Uncharacterized protein</fullName>
    </submittedName>
</protein>
<organism evidence="2 3">
    <name type="scientific">Daphnia pulex</name>
    <name type="common">Water flea</name>
    <dbReference type="NCBI Taxonomy" id="6669"/>
    <lineage>
        <taxon>Eukaryota</taxon>
        <taxon>Metazoa</taxon>
        <taxon>Ecdysozoa</taxon>
        <taxon>Arthropoda</taxon>
        <taxon>Crustacea</taxon>
        <taxon>Branchiopoda</taxon>
        <taxon>Diplostraca</taxon>
        <taxon>Cladocera</taxon>
        <taxon>Anomopoda</taxon>
        <taxon>Daphniidae</taxon>
        <taxon>Daphnia</taxon>
    </lineage>
</organism>
<reference evidence="2 3" key="1">
    <citation type="journal article" date="2011" name="Science">
        <title>The ecoresponsive genome of Daphnia pulex.</title>
        <authorList>
            <person name="Colbourne J.K."/>
            <person name="Pfrender M.E."/>
            <person name="Gilbert D."/>
            <person name="Thomas W.K."/>
            <person name="Tucker A."/>
            <person name="Oakley T.H."/>
            <person name="Tokishita S."/>
            <person name="Aerts A."/>
            <person name="Arnold G.J."/>
            <person name="Basu M.K."/>
            <person name="Bauer D.J."/>
            <person name="Caceres C.E."/>
            <person name="Carmel L."/>
            <person name="Casola C."/>
            <person name="Choi J.H."/>
            <person name="Detter J.C."/>
            <person name="Dong Q."/>
            <person name="Dusheyko S."/>
            <person name="Eads B.D."/>
            <person name="Frohlich T."/>
            <person name="Geiler-Samerotte K.A."/>
            <person name="Gerlach D."/>
            <person name="Hatcher P."/>
            <person name="Jogdeo S."/>
            <person name="Krijgsveld J."/>
            <person name="Kriventseva E.V."/>
            <person name="Kultz D."/>
            <person name="Laforsch C."/>
            <person name="Lindquist E."/>
            <person name="Lopez J."/>
            <person name="Manak J.R."/>
            <person name="Muller J."/>
            <person name="Pangilinan J."/>
            <person name="Patwardhan R.P."/>
            <person name="Pitluck S."/>
            <person name="Pritham E.J."/>
            <person name="Rechtsteiner A."/>
            <person name="Rho M."/>
            <person name="Rogozin I.B."/>
            <person name="Sakarya O."/>
            <person name="Salamov A."/>
            <person name="Schaack S."/>
            <person name="Shapiro H."/>
            <person name="Shiga Y."/>
            <person name="Skalitzky C."/>
            <person name="Smith Z."/>
            <person name="Souvorov A."/>
            <person name="Sung W."/>
            <person name="Tang Z."/>
            <person name="Tsuchiya D."/>
            <person name="Tu H."/>
            <person name="Vos H."/>
            <person name="Wang M."/>
            <person name="Wolf Y.I."/>
            <person name="Yamagata H."/>
            <person name="Yamada T."/>
            <person name="Ye Y."/>
            <person name="Shaw J.R."/>
            <person name="Andrews J."/>
            <person name="Crease T.J."/>
            <person name="Tang H."/>
            <person name="Lucas S.M."/>
            <person name="Robertson H.M."/>
            <person name="Bork P."/>
            <person name="Koonin E.V."/>
            <person name="Zdobnov E.M."/>
            <person name="Grigoriev I.V."/>
            <person name="Lynch M."/>
            <person name="Boore J.L."/>
        </authorList>
    </citation>
    <scope>NUCLEOTIDE SEQUENCE [LARGE SCALE GENOMIC DNA]</scope>
</reference>
<dbReference type="EMBL" id="GL732645">
    <property type="protein sequence ID" value="EFX68928.1"/>
    <property type="molecule type" value="Genomic_DNA"/>
</dbReference>
<feature type="chain" id="PRO_5003241957" evidence="1">
    <location>
        <begin position="17"/>
        <end position="112"/>
    </location>
</feature>
<dbReference type="PhylomeDB" id="E9HH43"/>
<accession>E9HH43</accession>
<evidence type="ECO:0000313" key="2">
    <source>
        <dbReference type="EMBL" id="EFX68928.1"/>
    </source>
</evidence>
<keyword evidence="3" id="KW-1185">Reference proteome</keyword>
<feature type="signal peptide" evidence="1">
    <location>
        <begin position="1"/>
        <end position="16"/>
    </location>
</feature>
<dbReference type="InParanoid" id="E9HH43"/>
<dbReference type="AlphaFoldDB" id="E9HH43"/>
<evidence type="ECO:0000256" key="1">
    <source>
        <dbReference type="SAM" id="SignalP"/>
    </source>
</evidence>
<dbReference type="Proteomes" id="UP000000305">
    <property type="component" value="Unassembled WGS sequence"/>
</dbReference>
<evidence type="ECO:0000313" key="3">
    <source>
        <dbReference type="Proteomes" id="UP000000305"/>
    </source>
</evidence>
<dbReference type="HOGENOM" id="CLU_2148327_0_0_1"/>
<gene>
    <name evidence="2" type="ORF">DAPPUDRAFT_259342</name>
</gene>